<dbReference type="InterPro" id="IPR007404">
    <property type="entry name" value="YdjM-like"/>
</dbReference>
<dbReference type="Pfam" id="PF04307">
    <property type="entry name" value="YdjM"/>
    <property type="match status" value="1"/>
</dbReference>
<proteinExistence type="predicted"/>
<keyword evidence="3" id="KW-1185">Reference proteome</keyword>
<evidence type="ECO:0008006" key="4">
    <source>
        <dbReference type="Google" id="ProtNLM"/>
    </source>
</evidence>
<evidence type="ECO:0000313" key="3">
    <source>
        <dbReference type="Proteomes" id="UP000030700"/>
    </source>
</evidence>
<evidence type="ECO:0000313" key="2">
    <source>
        <dbReference type="EMBL" id="GAK49056.1"/>
    </source>
</evidence>
<feature type="transmembrane region" description="Helical" evidence="1">
    <location>
        <begin position="85"/>
        <end position="103"/>
    </location>
</feature>
<dbReference type="STRING" id="1499966.U14_00274"/>
<accession>A0A0S6VPY6</accession>
<evidence type="ECO:0000256" key="1">
    <source>
        <dbReference type="SAM" id="Phobius"/>
    </source>
</evidence>
<dbReference type="AlphaFoldDB" id="A0A0S6VPY6"/>
<dbReference type="EMBL" id="DF820455">
    <property type="protein sequence ID" value="GAK49056.1"/>
    <property type="molecule type" value="Genomic_DNA"/>
</dbReference>
<name>A0A0S6VPY6_9BACT</name>
<reference evidence="2" key="1">
    <citation type="journal article" date="2015" name="PeerJ">
        <title>First genomic representation of candidate bacterial phylum KSB3 points to enhanced environmental sensing as a trigger of wastewater bulking.</title>
        <authorList>
            <person name="Sekiguchi Y."/>
            <person name="Ohashi A."/>
            <person name="Parks D.H."/>
            <person name="Yamauchi T."/>
            <person name="Tyson G.W."/>
            <person name="Hugenholtz P."/>
        </authorList>
    </citation>
    <scope>NUCLEOTIDE SEQUENCE [LARGE SCALE GENOMIC DNA]</scope>
</reference>
<feature type="transmembrane region" description="Helical" evidence="1">
    <location>
        <begin position="196"/>
        <end position="217"/>
    </location>
</feature>
<feature type="transmembrane region" description="Helical" evidence="1">
    <location>
        <begin position="146"/>
        <end position="168"/>
    </location>
</feature>
<keyword evidence="1" id="KW-0472">Membrane</keyword>
<feature type="transmembrane region" description="Helical" evidence="1">
    <location>
        <begin position="115"/>
        <end position="134"/>
    </location>
</feature>
<sequence length="225" mass="24790">MAAFRTHVTAGLLVGYAAGAFAELSRWTVEPFTPFAMFAAGFIGAFLPDMDSDSGKPFAIIFDLLAIVGGSIVYLHILSQPPLPWYLWIAFPPLGALAIRYGVGWIFRKYTAHRGIFHSIPAALIVTFAAPFALRSFRLDDRDLFAIAVSIGLGYLSHLILDEVYAFVNFEGLKIKPKKSFGTALSFAEDSKAVTVIAYVILAALAIIQWDWLLAVWQDARLMLK</sequence>
<organism evidence="2">
    <name type="scientific">Candidatus Moduliflexus flocculans</name>
    <dbReference type="NCBI Taxonomy" id="1499966"/>
    <lineage>
        <taxon>Bacteria</taxon>
        <taxon>Candidatus Moduliflexota</taxon>
        <taxon>Candidatus Moduliflexia</taxon>
        <taxon>Candidatus Moduliflexales</taxon>
        <taxon>Candidatus Moduliflexaceae</taxon>
    </lineage>
</organism>
<protein>
    <recommendedName>
        <fullName evidence="4">Membrane-bound metal-dependent hydrolase</fullName>
    </recommendedName>
</protein>
<gene>
    <name evidence="2" type="ORF">U14_00274</name>
</gene>
<keyword evidence="1" id="KW-1133">Transmembrane helix</keyword>
<keyword evidence="1" id="KW-0812">Transmembrane</keyword>
<feature type="transmembrane region" description="Helical" evidence="1">
    <location>
        <begin position="60"/>
        <end position="79"/>
    </location>
</feature>
<dbReference type="HOGENOM" id="CLU_076328_0_0_0"/>
<dbReference type="Proteomes" id="UP000030700">
    <property type="component" value="Unassembled WGS sequence"/>
</dbReference>